<feature type="transmembrane region" description="Helical" evidence="13">
    <location>
        <begin position="568"/>
        <end position="588"/>
    </location>
</feature>
<dbReference type="InterPro" id="IPR027359">
    <property type="entry name" value="Volt_channel_dom_sf"/>
</dbReference>
<dbReference type="InterPro" id="IPR002048">
    <property type="entry name" value="EF_hand_dom"/>
</dbReference>
<feature type="transmembrane region" description="Helical" evidence="13">
    <location>
        <begin position="152"/>
        <end position="173"/>
    </location>
</feature>
<proteinExistence type="inferred from homology"/>
<evidence type="ECO:0000256" key="4">
    <source>
        <dbReference type="ARBA" id="ARBA00022448"/>
    </source>
</evidence>
<dbReference type="PROSITE" id="PS00018">
    <property type="entry name" value="EF_HAND_1"/>
    <property type="match status" value="1"/>
</dbReference>
<dbReference type="Gene3D" id="1.10.287.70">
    <property type="match status" value="1"/>
</dbReference>
<keyword evidence="5 13" id="KW-0812">Transmembrane</keyword>
<keyword evidence="8" id="KW-0851">Voltage-gated channel</keyword>
<dbReference type="PANTHER" id="PTHR46988:SF2">
    <property type="entry name" value="TWO PORE CALCIUM CHANNEL PROTEIN 1"/>
    <property type="match status" value="1"/>
</dbReference>
<evidence type="ECO:0000256" key="10">
    <source>
        <dbReference type="ARBA" id="ARBA00023065"/>
    </source>
</evidence>
<feature type="transmembrane region" description="Helical" evidence="13">
    <location>
        <begin position="280"/>
        <end position="299"/>
    </location>
</feature>
<accession>A0A6U6NJI7</accession>
<dbReference type="Gene3D" id="1.10.238.10">
    <property type="entry name" value="EF-hand"/>
    <property type="match status" value="1"/>
</dbReference>
<evidence type="ECO:0000313" key="15">
    <source>
        <dbReference type="EMBL" id="CAD9581972.1"/>
    </source>
</evidence>
<dbReference type="EMBL" id="HBGW01049612">
    <property type="protein sequence ID" value="CAD9581972.1"/>
    <property type="molecule type" value="Transcribed_RNA"/>
</dbReference>
<dbReference type="SUPFAM" id="SSF81324">
    <property type="entry name" value="Voltage-gated potassium channels"/>
    <property type="match status" value="1"/>
</dbReference>
<feature type="transmembrane region" description="Helical" evidence="13">
    <location>
        <begin position="649"/>
        <end position="667"/>
    </location>
</feature>
<keyword evidence="9 13" id="KW-1133">Transmembrane helix</keyword>
<evidence type="ECO:0000256" key="3">
    <source>
        <dbReference type="ARBA" id="ARBA00011738"/>
    </source>
</evidence>
<feature type="transmembrane region" description="Helical" evidence="13">
    <location>
        <begin position="251"/>
        <end position="273"/>
    </location>
</feature>
<organism evidence="15">
    <name type="scientific">Zooxanthella nutricula</name>
    <dbReference type="NCBI Taxonomy" id="1333877"/>
    <lineage>
        <taxon>Eukaryota</taxon>
        <taxon>Sar</taxon>
        <taxon>Alveolata</taxon>
        <taxon>Dinophyceae</taxon>
        <taxon>Peridiniales</taxon>
        <taxon>Peridiniales incertae sedis</taxon>
        <taxon>Zooxanthella</taxon>
    </lineage>
</organism>
<evidence type="ECO:0000256" key="7">
    <source>
        <dbReference type="ARBA" id="ARBA00022837"/>
    </source>
</evidence>
<evidence type="ECO:0000256" key="2">
    <source>
        <dbReference type="ARBA" id="ARBA00009286"/>
    </source>
</evidence>
<dbReference type="InterPro" id="IPR018247">
    <property type="entry name" value="EF_Hand_1_Ca_BS"/>
</dbReference>
<dbReference type="SUPFAM" id="SSF47473">
    <property type="entry name" value="EF-hand"/>
    <property type="match status" value="1"/>
</dbReference>
<keyword evidence="12" id="KW-0407">Ion channel</keyword>
<dbReference type="InterPro" id="IPR044581">
    <property type="entry name" value="TPC1_plant"/>
</dbReference>
<feature type="transmembrane region" description="Helical" evidence="13">
    <location>
        <begin position="212"/>
        <end position="231"/>
    </location>
</feature>
<keyword evidence="4" id="KW-0813">Transport</keyword>
<evidence type="ECO:0000256" key="12">
    <source>
        <dbReference type="ARBA" id="ARBA00023303"/>
    </source>
</evidence>
<evidence type="ECO:0000256" key="5">
    <source>
        <dbReference type="ARBA" id="ARBA00022692"/>
    </source>
</evidence>
<evidence type="ECO:0000256" key="8">
    <source>
        <dbReference type="ARBA" id="ARBA00022882"/>
    </source>
</evidence>
<gene>
    <name evidence="15" type="ORF">BRAN1462_LOCUS31561</name>
</gene>
<evidence type="ECO:0000256" key="1">
    <source>
        <dbReference type="ARBA" id="ARBA00004141"/>
    </source>
</evidence>
<dbReference type="PANTHER" id="PTHR46988">
    <property type="entry name" value="TWO PORE CALCIUM CHANNEL PROTEIN 1"/>
    <property type="match status" value="1"/>
</dbReference>
<dbReference type="InterPro" id="IPR005821">
    <property type="entry name" value="Ion_trans_dom"/>
</dbReference>
<feature type="transmembrane region" description="Helical" evidence="13">
    <location>
        <begin position="112"/>
        <end position="131"/>
    </location>
</feature>
<keyword evidence="10" id="KW-0406">Ion transport</keyword>
<evidence type="ECO:0000256" key="13">
    <source>
        <dbReference type="SAM" id="Phobius"/>
    </source>
</evidence>
<sequence>MSQTAPLLDKQGRAVNIAQAAWTLEDALNDRLVDRYPNDLAARDLHIRVAQADRDYSKAMLAMLVLTALETPSWCDTTNSFWSYVAPEQRCTIPGVSQKDVYLSDLPYIPPGWGVLIELVLLFVIARKLLLERQLQIRYFDKLAIQYSSLRVIRFGLAMCLLEVADCIFFIVFRPRFRLAFLSRTGYLCQLPAVQRLALCISAVLGEFLSIAVFYGGTIVFFAWIAVVMYNDMEGTVYGEPVNKGFESFRTTLNTMFVAGSTDEFVGCFVLTYTAHRASGLLWLLFLIIVQVLLLNLVLDTLVAAYTRYQEFIEEQNSAEAVEGIKKAFKGLLAAAREDSTLSKETFLEFSKEFSRSPNVRPIPAHNADIVFKAVDKDNSGQIEEMEFFNICSVVQYDFWTTLEDSPVKERLPALWACGAFQWFRARVVGGGFDTFMNWVLMVNLVLVITECVYDLNEWGESPFMENLELSFSMVYVLEVALKLSVWDFSYYWAWRSNVFDFFTTWLLLMSSILDELASTNSGSNLKRYMNILRLMRLLRVLKQIKSIKKVQLMVETMCNIVSASRHIMTLLGVVIFFFSSLSVQLWGGILHPGNAALEESEYKEQGMWVLNFNDFGCAFGVWVVSVLRAYVPLFPDAVARASPIEGSWLIFVFFYIAGASVVFQLVKAFTIEAFLEIHKKWDEPQEELGALRTIENEFAKSGLCLHYRVAGDLGTHEKIMKALEEECKELEDEDSEAPGH</sequence>
<dbReference type="GO" id="GO:0005509">
    <property type="term" value="F:calcium ion binding"/>
    <property type="evidence" value="ECO:0007669"/>
    <property type="project" value="InterPro"/>
</dbReference>
<evidence type="ECO:0000256" key="6">
    <source>
        <dbReference type="ARBA" id="ARBA00022737"/>
    </source>
</evidence>
<dbReference type="Gene3D" id="1.20.120.350">
    <property type="entry name" value="Voltage-gated potassium channels. Chain C"/>
    <property type="match status" value="1"/>
</dbReference>
<dbReference type="AlphaFoldDB" id="A0A6U6NJI7"/>
<dbReference type="InterPro" id="IPR011992">
    <property type="entry name" value="EF-hand-dom_pair"/>
</dbReference>
<feature type="domain" description="EF-hand" evidence="14">
    <location>
        <begin position="363"/>
        <end position="398"/>
    </location>
</feature>
<reference evidence="15" key="1">
    <citation type="submission" date="2021-01" db="EMBL/GenBank/DDBJ databases">
        <authorList>
            <person name="Corre E."/>
            <person name="Pelletier E."/>
            <person name="Niang G."/>
            <person name="Scheremetjew M."/>
            <person name="Finn R."/>
            <person name="Kale V."/>
            <person name="Holt S."/>
            <person name="Cochrane G."/>
            <person name="Meng A."/>
            <person name="Brown T."/>
            <person name="Cohen L."/>
        </authorList>
    </citation>
    <scope>NUCLEOTIDE SEQUENCE</scope>
    <source>
        <strain evidence="15">RCC3387</strain>
    </source>
</reference>
<evidence type="ECO:0000256" key="9">
    <source>
        <dbReference type="ARBA" id="ARBA00022989"/>
    </source>
</evidence>
<dbReference type="GO" id="GO:0034702">
    <property type="term" value="C:monoatomic ion channel complex"/>
    <property type="evidence" value="ECO:0007669"/>
    <property type="project" value="UniProtKB-KW"/>
</dbReference>
<keyword evidence="11 13" id="KW-0472">Membrane</keyword>
<feature type="transmembrane region" description="Helical" evidence="13">
    <location>
        <begin position="608"/>
        <end position="628"/>
    </location>
</feature>
<evidence type="ECO:0000259" key="14">
    <source>
        <dbReference type="PROSITE" id="PS50222"/>
    </source>
</evidence>
<comment type="subunit">
    <text evidence="3">Homodimer.</text>
</comment>
<protein>
    <recommendedName>
        <fullName evidence="14">EF-hand domain-containing protein</fullName>
    </recommendedName>
</protein>
<keyword evidence="6" id="KW-0677">Repeat</keyword>
<evidence type="ECO:0000256" key="11">
    <source>
        <dbReference type="ARBA" id="ARBA00023136"/>
    </source>
</evidence>
<name>A0A6U6NJI7_9DINO</name>
<dbReference type="Pfam" id="PF00520">
    <property type="entry name" value="Ion_trans"/>
    <property type="match status" value="1"/>
</dbReference>
<keyword evidence="7" id="KW-0106">Calcium</keyword>
<comment type="subcellular location">
    <subcellularLocation>
        <location evidence="1">Membrane</location>
        <topology evidence="1">Multi-pass membrane protein</topology>
    </subcellularLocation>
</comment>
<comment type="similarity">
    <text evidence="2">Belongs to the calcium channel alpha-1 subunit (TC 1.A.1.11) family. Two pore calcium channel subfamily.</text>
</comment>
<dbReference type="GO" id="GO:0005245">
    <property type="term" value="F:voltage-gated calcium channel activity"/>
    <property type="evidence" value="ECO:0007669"/>
    <property type="project" value="InterPro"/>
</dbReference>
<dbReference type="PROSITE" id="PS50222">
    <property type="entry name" value="EF_HAND_2"/>
    <property type="match status" value="1"/>
</dbReference>